<feature type="transmembrane region" description="Helical" evidence="10">
    <location>
        <begin position="445"/>
        <end position="469"/>
    </location>
</feature>
<dbReference type="EC" id="2.3.1.-" evidence="11"/>
<keyword evidence="4 9" id="KW-0808">Transferase</keyword>
<dbReference type="GO" id="GO:0005886">
    <property type="term" value="C:plasma membrane"/>
    <property type="evidence" value="ECO:0007669"/>
    <property type="project" value="UniProtKB-SubCell"/>
</dbReference>
<evidence type="ECO:0000256" key="5">
    <source>
        <dbReference type="ARBA" id="ARBA00022692"/>
    </source>
</evidence>
<evidence type="ECO:0000256" key="4">
    <source>
        <dbReference type="ARBA" id="ARBA00022679"/>
    </source>
</evidence>
<keyword evidence="6 10" id="KW-1133">Transmembrane helix</keyword>
<gene>
    <name evidence="11" type="ORF">AVDCRST_MAG20-1871</name>
</gene>
<comment type="similarity">
    <text evidence="2 9">Belongs to the membrane-bound acyltransferase family.</text>
</comment>
<dbReference type="PIRSF" id="PIRSF016636">
    <property type="entry name" value="AlgI_DltB"/>
    <property type="match status" value="1"/>
</dbReference>
<feature type="transmembrane region" description="Helical" evidence="10">
    <location>
        <begin position="76"/>
        <end position="97"/>
    </location>
</feature>
<dbReference type="InterPro" id="IPR028362">
    <property type="entry name" value="AlgI"/>
</dbReference>
<feature type="transmembrane region" description="Helical" evidence="10">
    <location>
        <begin position="315"/>
        <end position="345"/>
    </location>
</feature>
<name>A0A6J4I758_9ACTN</name>
<evidence type="ECO:0000256" key="8">
    <source>
        <dbReference type="ARBA" id="ARBA00023315"/>
    </source>
</evidence>
<evidence type="ECO:0000256" key="2">
    <source>
        <dbReference type="ARBA" id="ARBA00010323"/>
    </source>
</evidence>
<evidence type="ECO:0000256" key="1">
    <source>
        <dbReference type="ARBA" id="ARBA00004651"/>
    </source>
</evidence>
<keyword evidence="5 10" id="KW-0812">Transmembrane</keyword>
<dbReference type="AlphaFoldDB" id="A0A6J4I758"/>
<dbReference type="PANTHER" id="PTHR13285:SF23">
    <property type="entry name" value="TEICHOIC ACID D-ALANYLTRANSFERASE"/>
    <property type="match status" value="1"/>
</dbReference>
<dbReference type="InterPro" id="IPR051085">
    <property type="entry name" value="MB_O-acyltransferase"/>
</dbReference>
<evidence type="ECO:0000256" key="3">
    <source>
        <dbReference type="ARBA" id="ARBA00022475"/>
    </source>
</evidence>
<sequence length="471" mass="52603">MTFNSLQYAAFLPCVFLLYWALGHRQQNILLLGGSYLFYGTWDWRFLGLLLFSSVVDFVIGRQMGRAGTDRHRRSLLLTSLVVNLGVLGFFKYFNFFVDSATELLGAVGLAPATPVVEVLLPVGISFYTFQSLSYTIDVYRRRLEPTESLLDFCAFVAFFPQLVAGPIERATHLLPEIQRTRRRPRWYQVRSGCVLILLGLFKKVVIADALAPVVNEAFAQGEAGSGHWLALLVGAYAFALQIYGDFSGYSDIARGSSRLFGIELMRNFEQPYLSRSITEFWRRWHISLSSWLRDYLYVPLGGNRRGPRRTSINLALTMLLGGLWHGAAWTFVAWGALHGLYLMVDRWTGRERPDVDRPVGAGDLASILWTFHLVCLAWVFFRAGSIGGAFSYVLRILTFGSGSVVLGSVLLVGLAALAVIAVDLGQRTSGHHDVVLRWPELRRGLVYGVAVAGIVLFSGGSPVPFIYFQF</sequence>
<organism evidence="11">
    <name type="scientific">uncultured Acidimicrobiales bacterium</name>
    <dbReference type="NCBI Taxonomy" id="310071"/>
    <lineage>
        <taxon>Bacteria</taxon>
        <taxon>Bacillati</taxon>
        <taxon>Actinomycetota</taxon>
        <taxon>Acidimicrobiia</taxon>
        <taxon>Acidimicrobiales</taxon>
        <taxon>environmental samples</taxon>
    </lineage>
</organism>
<dbReference type="GO" id="GO:0016746">
    <property type="term" value="F:acyltransferase activity"/>
    <property type="evidence" value="ECO:0007669"/>
    <property type="project" value="UniProtKB-KW"/>
</dbReference>
<keyword evidence="8 9" id="KW-0012">Acyltransferase</keyword>
<feature type="transmembrane region" description="Helical" evidence="10">
    <location>
        <begin position="227"/>
        <end position="245"/>
    </location>
</feature>
<feature type="transmembrane region" description="Helical" evidence="10">
    <location>
        <begin position="365"/>
        <end position="382"/>
    </location>
</feature>
<evidence type="ECO:0000313" key="11">
    <source>
        <dbReference type="EMBL" id="CAA9243841.1"/>
    </source>
</evidence>
<feature type="transmembrane region" description="Helical" evidence="10">
    <location>
        <begin position="44"/>
        <end position="64"/>
    </location>
</feature>
<keyword evidence="7 9" id="KW-0472">Membrane</keyword>
<dbReference type="InterPro" id="IPR004299">
    <property type="entry name" value="MBOAT_fam"/>
</dbReference>
<keyword evidence="3 9" id="KW-1003">Cell membrane</keyword>
<accession>A0A6J4I758</accession>
<dbReference type="EMBL" id="CADCSY010000084">
    <property type="protein sequence ID" value="CAA9243841.1"/>
    <property type="molecule type" value="Genomic_DNA"/>
</dbReference>
<comment type="subcellular location">
    <subcellularLocation>
        <location evidence="1">Cell membrane</location>
        <topology evidence="1">Multi-pass membrane protein</topology>
    </subcellularLocation>
</comment>
<evidence type="ECO:0000256" key="6">
    <source>
        <dbReference type="ARBA" id="ARBA00022989"/>
    </source>
</evidence>
<protein>
    <submittedName>
        <fullName evidence="11">Probable poly(Beta-D-mannuronate) O-acetylase</fullName>
        <ecNumber evidence="11">2.3.1.-</ecNumber>
    </submittedName>
</protein>
<dbReference type="GO" id="GO:0042121">
    <property type="term" value="P:alginic acid biosynthetic process"/>
    <property type="evidence" value="ECO:0007669"/>
    <property type="project" value="InterPro"/>
</dbReference>
<feature type="transmembrane region" description="Helical" evidence="10">
    <location>
        <begin position="394"/>
        <end position="425"/>
    </location>
</feature>
<dbReference type="InterPro" id="IPR024194">
    <property type="entry name" value="Ac/AlaTfrase_AlgI/DltB"/>
</dbReference>
<evidence type="ECO:0000256" key="10">
    <source>
        <dbReference type="SAM" id="Phobius"/>
    </source>
</evidence>
<reference evidence="11" key="1">
    <citation type="submission" date="2020-02" db="EMBL/GenBank/DDBJ databases">
        <authorList>
            <person name="Meier V. D."/>
        </authorList>
    </citation>
    <scope>NUCLEOTIDE SEQUENCE</scope>
    <source>
        <strain evidence="11">AVDCRST_MAG20</strain>
    </source>
</reference>
<feature type="transmembrane region" description="Helical" evidence="10">
    <location>
        <begin position="6"/>
        <end position="23"/>
    </location>
</feature>
<dbReference type="PANTHER" id="PTHR13285">
    <property type="entry name" value="ACYLTRANSFERASE"/>
    <property type="match status" value="1"/>
</dbReference>
<evidence type="ECO:0000256" key="7">
    <source>
        <dbReference type="ARBA" id="ARBA00023136"/>
    </source>
</evidence>
<dbReference type="Pfam" id="PF03062">
    <property type="entry name" value="MBOAT"/>
    <property type="match status" value="1"/>
</dbReference>
<feature type="transmembrane region" description="Helical" evidence="10">
    <location>
        <begin position="188"/>
        <end position="207"/>
    </location>
</feature>
<feature type="transmembrane region" description="Helical" evidence="10">
    <location>
        <begin position="104"/>
        <end position="130"/>
    </location>
</feature>
<dbReference type="PIRSF" id="PIRSF500217">
    <property type="entry name" value="AlgI"/>
    <property type="match status" value="1"/>
</dbReference>
<proteinExistence type="inferred from homology"/>
<evidence type="ECO:0000256" key="9">
    <source>
        <dbReference type="PIRNR" id="PIRNR016636"/>
    </source>
</evidence>